<accession>A0A1A9GLA6</accession>
<dbReference type="InterPro" id="IPR000620">
    <property type="entry name" value="EamA_dom"/>
</dbReference>
<dbReference type="EMBL" id="CP015079">
    <property type="protein sequence ID" value="ANH38251.1"/>
    <property type="molecule type" value="Genomic_DNA"/>
</dbReference>
<keyword evidence="5 8" id="KW-1133">Transmembrane helix</keyword>
<sequence>MTTRARDHRFVPFLALSVVTALWGSTFVLSKDLLERHDPLTVLSVRFVIAAFCLWAVRPAALRGLPRRTWWTAMVLGAVYGSAQIPQYYGLQMTTASTSGLLIGSYVIFTPAVAWLLWRVRSSPRTLTGVGLAALGLTTFSLQDARIGPGELLALGAAVLYAVHIVSMGRWSTPGQTWAMTTIQMMTISVVVSVPALVRGPQVPGWGTDWLLIGYLALISGALAIGVQTWAQTRIPAAHAAIIMAAEPIWAAGLAVLILGDLLTWRMVFGGAMLLAANALVATGDRREAVVVSAPDALSTGWCEDEEEPEVEEPAGEETPAVGRVDSAGDPDRVS</sequence>
<keyword evidence="6 8" id="KW-0472">Membrane</keyword>
<feature type="domain" description="EamA" evidence="9">
    <location>
        <begin position="149"/>
        <end position="281"/>
    </location>
</feature>
<dbReference type="InterPro" id="IPR051258">
    <property type="entry name" value="Diverse_Substrate_Transporter"/>
</dbReference>
<feature type="transmembrane region" description="Helical" evidence="8">
    <location>
        <begin position="210"/>
        <end position="231"/>
    </location>
</feature>
<name>A0A1A9GLA6_9ACTN</name>
<evidence type="ECO:0000256" key="3">
    <source>
        <dbReference type="ARBA" id="ARBA00022475"/>
    </source>
</evidence>
<dbReference type="OrthoDB" id="3182968at2"/>
<evidence type="ECO:0000256" key="6">
    <source>
        <dbReference type="ARBA" id="ARBA00023136"/>
    </source>
</evidence>
<dbReference type="PATRIC" id="fig|1300347.3.peg.1822"/>
<dbReference type="InterPro" id="IPR037185">
    <property type="entry name" value="EmrE-like"/>
</dbReference>
<dbReference type="KEGG" id="ndk:I601_1820"/>
<feature type="transmembrane region" description="Helical" evidence="8">
    <location>
        <begin position="40"/>
        <end position="57"/>
    </location>
</feature>
<evidence type="ECO:0000256" key="1">
    <source>
        <dbReference type="ARBA" id="ARBA00004651"/>
    </source>
</evidence>
<feature type="compositionally biased region" description="Acidic residues" evidence="7">
    <location>
        <begin position="303"/>
        <end position="316"/>
    </location>
</feature>
<evidence type="ECO:0000256" key="4">
    <source>
        <dbReference type="ARBA" id="ARBA00022692"/>
    </source>
</evidence>
<protein>
    <submittedName>
        <fullName evidence="10">EamA-like transporter family protein</fullName>
    </submittedName>
</protein>
<feature type="transmembrane region" description="Helical" evidence="8">
    <location>
        <begin position="69"/>
        <end position="89"/>
    </location>
</feature>
<dbReference type="GO" id="GO:0005886">
    <property type="term" value="C:plasma membrane"/>
    <property type="evidence" value="ECO:0007669"/>
    <property type="project" value="UniProtKB-SubCell"/>
</dbReference>
<proteinExistence type="inferred from homology"/>
<dbReference type="PANTHER" id="PTHR42920">
    <property type="entry name" value="OS03G0707200 PROTEIN-RELATED"/>
    <property type="match status" value="1"/>
</dbReference>
<gene>
    <name evidence="10" type="ORF">I601_1820</name>
</gene>
<dbReference type="STRING" id="1300347.I601_1820"/>
<comment type="subcellular location">
    <subcellularLocation>
        <location evidence="1">Cell membrane</location>
        <topology evidence="1">Multi-pass membrane protein</topology>
    </subcellularLocation>
</comment>
<dbReference type="SUPFAM" id="SSF103481">
    <property type="entry name" value="Multidrug resistance efflux transporter EmrE"/>
    <property type="match status" value="2"/>
</dbReference>
<dbReference type="PANTHER" id="PTHR42920:SF5">
    <property type="entry name" value="EAMA DOMAIN-CONTAINING PROTEIN"/>
    <property type="match status" value="1"/>
</dbReference>
<dbReference type="RefSeq" id="WP_068108452.1">
    <property type="nucleotide sequence ID" value="NZ_CP015079.1"/>
</dbReference>
<keyword evidence="4 8" id="KW-0812">Transmembrane</keyword>
<evidence type="ECO:0000256" key="5">
    <source>
        <dbReference type="ARBA" id="ARBA00022989"/>
    </source>
</evidence>
<feature type="transmembrane region" description="Helical" evidence="8">
    <location>
        <begin position="152"/>
        <end position="171"/>
    </location>
</feature>
<evidence type="ECO:0000256" key="2">
    <source>
        <dbReference type="ARBA" id="ARBA00007362"/>
    </source>
</evidence>
<dbReference type="Proteomes" id="UP000077868">
    <property type="component" value="Chromosome"/>
</dbReference>
<keyword evidence="11" id="KW-1185">Reference proteome</keyword>
<evidence type="ECO:0000313" key="10">
    <source>
        <dbReference type="EMBL" id="ANH38251.1"/>
    </source>
</evidence>
<feature type="transmembrane region" description="Helical" evidence="8">
    <location>
        <begin position="237"/>
        <end position="259"/>
    </location>
</feature>
<evidence type="ECO:0000256" key="8">
    <source>
        <dbReference type="SAM" id="Phobius"/>
    </source>
</evidence>
<feature type="transmembrane region" description="Helical" evidence="8">
    <location>
        <begin position="177"/>
        <end position="198"/>
    </location>
</feature>
<organism evidence="10 11">
    <name type="scientific">Nocardioides dokdonensis FR1436</name>
    <dbReference type="NCBI Taxonomy" id="1300347"/>
    <lineage>
        <taxon>Bacteria</taxon>
        <taxon>Bacillati</taxon>
        <taxon>Actinomycetota</taxon>
        <taxon>Actinomycetes</taxon>
        <taxon>Propionibacteriales</taxon>
        <taxon>Nocardioidaceae</taxon>
        <taxon>Nocardioides</taxon>
    </lineage>
</organism>
<dbReference type="AlphaFoldDB" id="A0A1A9GLA6"/>
<evidence type="ECO:0000313" key="11">
    <source>
        <dbReference type="Proteomes" id="UP000077868"/>
    </source>
</evidence>
<comment type="similarity">
    <text evidence="2">Belongs to the EamA transporter family.</text>
</comment>
<evidence type="ECO:0000259" key="9">
    <source>
        <dbReference type="Pfam" id="PF00892"/>
    </source>
</evidence>
<dbReference type="Pfam" id="PF00892">
    <property type="entry name" value="EamA"/>
    <property type="match status" value="2"/>
</dbReference>
<reference evidence="10 11" key="1">
    <citation type="submission" date="2016-03" db="EMBL/GenBank/DDBJ databases">
        <title>Complete genome sequence of a soil Actinobacterium, Nocardioides dokdonensis FR1436.</title>
        <authorList>
            <person name="Kwon S.-K."/>
            <person name="Kim K."/>
            <person name="Kim J.F."/>
        </authorList>
    </citation>
    <scope>NUCLEOTIDE SEQUENCE [LARGE SCALE GENOMIC DNA]</scope>
    <source>
        <strain evidence="10 11">FR1436</strain>
    </source>
</reference>
<keyword evidence="3" id="KW-1003">Cell membrane</keyword>
<feature type="domain" description="EamA" evidence="9">
    <location>
        <begin position="16"/>
        <end position="139"/>
    </location>
</feature>
<feature type="region of interest" description="Disordered" evidence="7">
    <location>
        <begin position="301"/>
        <end position="335"/>
    </location>
</feature>
<feature type="transmembrane region" description="Helical" evidence="8">
    <location>
        <begin position="101"/>
        <end position="118"/>
    </location>
</feature>
<evidence type="ECO:0000256" key="7">
    <source>
        <dbReference type="SAM" id="MobiDB-lite"/>
    </source>
</evidence>